<dbReference type="PANTHER" id="PTHR43065">
    <property type="entry name" value="SENSOR HISTIDINE KINASE"/>
    <property type="match status" value="1"/>
</dbReference>
<dbReference type="InterPro" id="IPR004358">
    <property type="entry name" value="Sig_transdc_His_kin-like_C"/>
</dbReference>
<gene>
    <name evidence="10" type="ORF">GTO91_11315</name>
</gene>
<dbReference type="InterPro" id="IPR003594">
    <property type="entry name" value="HATPase_dom"/>
</dbReference>
<evidence type="ECO:0000256" key="1">
    <source>
        <dbReference type="ARBA" id="ARBA00000085"/>
    </source>
</evidence>
<dbReference type="Pfam" id="PF02518">
    <property type="entry name" value="HATPase_c"/>
    <property type="match status" value="1"/>
</dbReference>
<comment type="catalytic activity">
    <reaction evidence="1">
        <text>ATP + protein L-histidine = ADP + protein N-phospho-L-histidine.</text>
        <dbReference type="EC" id="2.7.13.3"/>
    </reaction>
</comment>
<dbReference type="GO" id="GO:0000155">
    <property type="term" value="F:phosphorelay sensor kinase activity"/>
    <property type="evidence" value="ECO:0007669"/>
    <property type="project" value="InterPro"/>
</dbReference>
<dbReference type="InterPro" id="IPR036097">
    <property type="entry name" value="HisK_dim/P_sf"/>
</dbReference>
<proteinExistence type="predicted"/>
<dbReference type="InterPro" id="IPR036890">
    <property type="entry name" value="HATPase_C_sf"/>
</dbReference>
<evidence type="ECO:0000313" key="10">
    <source>
        <dbReference type="EMBL" id="MZP30299.1"/>
    </source>
</evidence>
<keyword evidence="11" id="KW-1185">Reference proteome</keyword>
<dbReference type="PRINTS" id="PR00344">
    <property type="entry name" value="BCTRLSENSOR"/>
</dbReference>
<dbReference type="CDD" id="cd00082">
    <property type="entry name" value="HisKA"/>
    <property type="match status" value="1"/>
</dbReference>
<organism evidence="10 11">
    <name type="scientific">Heliomicrobium undosum</name>
    <dbReference type="NCBI Taxonomy" id="121734"/>
    <lineage>
        <taxon>Bacteria</taxon>
        <taxon>Bacillati</taxon>
        <taxon>Bacillota</taxon>
        <taxon>Clostridia</taxon>
        <taxon>Eubacteriales</taxon>
        <taxon>Heliobacteriaceae</taxon>
        <taxon>Heliomicrobium</taxon>
    </lineage>
</organism>
<keyword evidence="7" id="KW-0067">ATP-binding</keyword>
<name>A0A845L502_9FIRM</name>
<dbReference type="AlphaFoldDB" id="A0A845L502"/>
<evidence type="ECO:0000256" key="7">
    <source>
        <dbReference type="ARBA" id="ARBA00022840"/>
    </source>
</evidence>
<dbReference type="SUPFAM" id="SSF47384">
    <property type="entry name" value="Homodimeric domain of signal transducing histidine kinase"/>
    <property type="match status" value="1"/>
</dbReference>
<dbReference type="EMBL" id="WXEY01000011">
    <property type="protein sequence ID" value="MZP30299.1"/>
    <property type="molecule type" value="Genomic_DNA"/>
</dbReference>
<comment type="caution">
    <text evidence="10">The sequence shown here is derived from an EMBL/GenBank/DDBJ whole genome shotgun (WGS) entry which is preliminary data.</text>
</comment>
<dbReference type="RefSeq" id="WP_161258820.1">
    <property type="nucleotide sequence ID" value="NZ_WXEY01000011.1"/>
</dbReference>
<evidence type="ECO:0000259" key="9">
    <source>
        <dbReference type="PROSITE" id="PS50109"/>
    </source>
</evidence>
<dbReference type="Proteomes" id="UP000463470">
    <property type="component" value="Unassembled WGS sequence"/>
</dbReference>
<feature type="domain" description="Histidine kinase" evidence="9">
    <location>
        <begin position="223"/>
        <end position="481"/>
    </location>
</feature>
<accession>A0A845L502</accession>
<keyword evidence="6" id="KW-0418">Kinase</keyword>
<dbReference type="EC" id="2.7.13.3" evidence="2"/>
<dbReference type="Gene3D" id="1.10.287.130">
    <property type="match status" value="1"/>
</dbReference>
<dbReference type="SMART" id="SM00388">
    <property type="entry name" value="HisKA"/>
    <property type="match status" value="1"/>
</dbReference>
<reference evidence="10 11" key="1">
    <citation type="submission" date="2020-01" db="EMBL/GenBank/DDBJ databases">
        <title>Whole-genome sequence of Heliobacterium undosum DSM 13378.</title>
        <authorList>
            <person name="Kyndt J.A."/>
            <person name="Meyer T.E."/>
        </authorList>
    </citation>
    <scope>NUCLEOTIDE SEQUENCE [LARGE SCALE GENOMIC DNA]</scope>
    <source>
        <strain evidence="10 11">DSM 13378</strain>
    </source>
</reference>
<dbReference type="Pfam" id="PF00512">
    <property type="entry name" value="HisKA"/>
    <property type="match status" value="1"/>
</dbReference>
<sequence>MKETLEARCRGQAEAVLPAFARLLGEAGARPDTFLRGIVLILWQLSAAGEEAGEWQGRLSQDKEGFLIASRLAVPAGMVPPQSDPVFDACFPNAISASSGERWWELQIRDTHPLPAPDQGKGWAEGDGWRQVAGSLGALLNQFNRLQDEVRSLTEELMLTSQGVVALVEEMQIWVEKGEGMAPSGLLEDRVRANRDLVHRLQEKEKALQQADRLATIGRLVAGVAHEINNPLTFIKVNAELLSRYLERGKLFCDAPAVDPIATAAADPAGKPAAVSAAATGPASSTTGKAALEAEAKRANQAIFRGVERIANIVSGLKYFSRQERGEKCAVQLRKCLEDAWLLVSSDSELSRHVQFAHQVPGDLYVRGNAQQLEQVLINLMHNALKAIQRSERAPGRLLVESYVASDQSGQAIIRVRDNGCGIDPAELPNVFEPFYTNDGKGTGLGLSIVQGIVTEHGGTITVASEPGAGAVFTIRLPAMPPEEV</sequence>
<evidence type="ECO:0000256" key="3">
    <source>
        <dbReference type="ARBA" id="ARBA00022553"/>
    </source>
</evidence>
<evidence type="ECO:0000256" key="2">
    <source>
        <dbReference type="ARBA" id="ARBA00012438"/>
    </source>
</evidence>
<evidence type="ECO:0000256" key="8">
    <source>
        <dbReference type="ARBA" id="ARBA00023012"/>
    </source>
</evidence>
<keyword evidence="8" id="KW-0902">Two-component regulatory system</keyword>
<dbReference type="PANTHER" id="PTHR43065:SF10">
    <property type="entry name" value="PEROXIDE STRESS-ACTIVATED HISTIDINE KINASE MAK3"/>
    <property type="match status" value="1"/>
</dbReference>
<keyword evidence="4" id="KW-0808">Transferase</keyword>
<dbReference type="PROSITE" id="PS50109">
    <property type="entry name" value="HIS_KIN"/>
    <property type="match status" value="1"/>
</dbReference>
<protein>
    <recommendedName>
        <fullName evidence="2">histidine kinase</fullName>
        <ecNumber evidence="2">2.7.13.3</ecNumber>
    </recommendedName>
</protein>
<keyword evidence="5" id="KW-0547">Nucleotide-binding</keyword>
<keyword evidence="3" id="KW-0597">Phosphoprotein</keyword>
<dbReference type="Gene3D" id="3.30.565.10">
    <property type="entry name" value="Histidine kinase-like ATPase, C-terminal domain"/>
    <property type="match status" value="1"/>
</dbReference>
<dbReference type="SUPFAM" id="SSF55874">
    <property type="entry name" value="ATPase domain of HSP90 chaperone/DNA topoisomerase II/histidine kinase"/>
    <property type="match status" value="1"/>
</dbReference>
<dbReference type="OrthoDB" id="9784397at2"/>
<evidence type="ECO:0000313" key="11">
    <source>
        <dbReference type="Proteomes" id="UP000463470"/>
    </source>
</evidence>
<dbReference type="InterPro" id="IPR005467">
    <property type="entry name" value="His_kinase_dom"/>
</dbReference>
<evidence type="ECO:0000256" key="6">
    <source>
        <dbReference type="ARBA" id="ARBA00022777"/>
    </source>
</evidence>
<evidence type="ECO:0000256" key="5">
    <source>
        <dbReference type="ARBA" id="ARBA00022741"/>
    </source>
</evidence>
<dbReference type="GO" id="GO:0005524">
    <property type="term" value="F:ATP binding"/>
    <property type="evidence" value="ECO:0007669"/>
    <property type="project" value="UniProtKB-KW"/>
</dbReference>
<evidence type="ECO:0000256" key="4">
    <source>
        <dbReference type="ARBA" id="ARBA00022679"/>
    </source>
</evidence>
<dbReference type="SMART" id="SM00387">
    <property type="entry name" value="HATPase_c"/>
    <property type="match status" value="1"/>
</dbReference>
<dbReference type="InterPro" id="IPR003661">
    <property type="entry name" value="HisK_dim/P_dom"/>
</dbReference>